<organism evidence="3 4">
    <name type="scientific">Hermetia illucens</name>
    <name type="common">Black soldier fly</name>
    <dbReference type="NCBI Taxonomy" id="343691"/>
    <lineage>
        <taxon>Eukaryota</taxon>
        <taxon>Metazoa</taxon>
        <taxon>Ecdysozoa</taxon>
        <taxon>Arthropoda</taxon>
        <taxon>Hexapoda</taxon>
        <taxon>Insecta</taxon>
        <taxon>Pterygota</taxon>
        <taxon>Neoptera</taxon>
        <taxon>Endopterygota</taxon>
        <taxon>Diptera</taxon>
        <taxon>Brachycera</taxon>
        <taxon>Stratiomyomorpha</taxon>
        <taxon>Stratiomyidae</taxon>
        <taxon>Hermetiinae</taxon>
        <taxon>Hermetia</taxon>
    </lineage>
</organism>
<dbReference type="EMBL" id="LR899011">
    <property type="protein sequence ID" value="CAD7085261.1"/>
    <property type="molecule type" value="Genomic_DNA"/>
</dbReference>
<keyword evidence="1" id="KW-0812">Transmembrane</keyword>
<gene>
    <name evidence="3" type="ORF">HERILL_LOCUS8112</name>
</gene>
<dbReference type="GO" id="GO:0016020">
    <property type="term" value="C:membrane"/>
    <property type="evidence" value="ECO:0007669"/>
    <property type="project" value="TreeGrafter"/>
</dbReference>
<feature type="chain" id="PRO_5031146040" evidence="2">
    <location>
        <begin position="20"/>
        <end position="203"/>
    </location>
</feature>
<dbReference type="OMA" id="YTGRAME"/>
<keyword evidence="1" id="KW-1133">Transmembrane helix</keyword>
<feature type="signal peptide" evidence="2">
    <location>
        <begin position="1"/>
        <end position="19"/>
    </location>
</feature>
<evidence type="ECO:0000256" key="2">
    <source>
        <dbReference type="SAM" id="SignalP"/>
    </source>
</evidence>
<keyword evidence="4" id="KW-1185">Reference proteome</keyword>
<dbReference type="InterPro" id="IPR012464">
    <property type="entry name" value="DUF1676"/>
</dbReference>
<keyword evidence="1" id="KW-0472">Membrane</keyword>
<protein>
    <submittedName>
        <fullName evidence="3">Uncharacterized protein</fullName>
    </submittedName>
</protein>
<feature type="transmembrane region" description="Helical" evidence="1">
    <location>
        <begin position="104"/>
        <end position="123"/>
    </location>
</feature>
<dbReference type="InParanoid" id="A0A7R8YUZ3"/>
<dbReference type="PANTHER" id="PTHR21879">
    <property type="entry name" value="FI03362P-RELATED-RELATED"/>
    <property type="match status" value="1"/>
</dbReference>
<dbReference type="OrthoDB" id="7739044at2759"/>
<dbReference type="Proteomes" id="UP000594454">
    <property type="component" value="Chromosome 3"/>
</dbReference>
<keyword evidence="2" id="KW-0732">Signal</keyword>
<evidence type="ECO:0000313" key="4">
    <source>
        <dbReference type="Proteomes" id="UP000594454"/>
    </source>
</evidence>
<sequence length="203" mass="22658">MYFRFGLLLLAAVCLSVRADDTEREFINAIDIADSEKSMYLFGGLSVEKISGGRSYQPASNVLDRVEQYLETHELKWSTSAEEEEEQARSASASEPRTRRLRKMLLPILLALKLKMAVVLKLAFMIIKFISIKALITGLLALLFAGGALFKDLLAKKKDHITTAYITGAPYNAEIVHSDWNRNGQASAQELAYGYHTIPQPAF</sequence>
<name>A0A7R8YUZ3_HERIL</name>
<dbReference type="AlphaFoldDB" id="A0A7R8YUZ3"/>
<proteinExistence type="predicted"/>
<evidence type="ECO:0000256" key="1">
    <source>
        <dbReference type="SAM" id="Phobius"/>
    </source>
</evidence>
<dbReference type="FunCoup" id="A0A7R8YUZ3">
    <property type="interactions" value="25"/>
</dbReference>
<accession>A0A7R8YUZ3</accession>
<evidence type="ECO:0000313" key="3">
    <source>
        <dbReference type="EMBL" id="CAD7085261.1"/>
    </source>
</evidence>
<dbReference type="Pfam" id="PF07898">
    <property type="entry name" value="DUF1676"/>
    <property type="match status" value="1"/>
</dbReference>
<reference evidence="3 4" key="1">
    <citation type="submission" date="2020-11" db="EMBL/GenBank/DDBJ databases">
        <authorList>
            <person name="Wallbank WR R."/>
            <person name="Pardo Diaz C."/>
            <person name="Kozak K."/>
            <person name="Martin S."/>
            <person name="Jiggins C."/>
            <person name="Moest M."/>
            <person name="Warren A I."/>
            <person name="Generalovic N T."/>
            <person name="Byers J.R.P. K."/>
            <person name="Montejo-Kovacevich G."/>
            <person name="Yen C E."/>
        </authorList>
    </citation>
    <scope>NUCLEOTIDE SEQUENCE [LARGE SCALE GENOMIC DNA]</scope>
</reference>
<dbReference type="PANTHER" id="PTHR21879:SF5">
    <property type="entry name" value="OSIRIS 15"/>
    <property type="match status" value="1"/>
</dbReference>
<feature type="transmembrane region" description="Helical" evidence="1">
    <location>
        <begin position="130"/>
        <end position="150"/>
    </location>
</feature>